<evidence type="ECO:0000313" key="2">
    <source>
        <dbReference type="Proteomes" id="UP000798662"/>
    </source>
</evidence>
<reference evidence="1" key="1">
    <citation type="submission" date="2019-11" db="EMBL/GenBank/DDBJ databases">
        <title>Nori genome reveals adaptations in red seaweeds to the harsh intertidal environment.</title>
        <authorList>
            <person name="Wang D."/>
            <person name="Mao Y."/>
        </authorList>
    </citation>
    <scope>NUCLEOTIDE SEQUENCE</scope>
    <source>
        <tissue evidence="1">Gametophyte</tissue>
    </source>
</reference>
<evidence type="ECO:0000313" key="1">
    <source>
        <dbReference type="EMBL" id="KAK1863833.1"/>
    </source>
</evidence>
<protein>
    <submittedName>
        <fullName evidence="1">Uncharacterized protein</fullName>
    </submittedName>
</protein>
<name>A0ACC3C1V3_PYRYE</name>
<gene>
    <name evidence="1" type="ORF">I4F81_006387</name>
</gene>
<proteinExistence type="predicted"/>
<keyword evidence="2" id="KW-1185">Reference proteome</keyword>
<dbReference type="Proteomes" id="UP000798662">
    <property type="component" value="Chromosome 2"/>
</dbReference>
<comment type="caution">
    <text evidence="1">The sequence shown here is derived from an EMBL/GenBank/DDBJ whole genome shotgun (WGS) entry which is preliminary data.</text>
</comment>
<accession>A0ACC3C1V3</accession>
<dbReference type="EMBL" id="CM020619">
    <property type="protein sequence ID" value="KAK1863833.1"/>
    <property type="molecule type" value="Genomic_DNA"/>
</dbReference>
<sequence>MAAPIRFTVAAVIAAAALMVAVPVVAVRSGGRGASISPFDGQTGSFGWMATQSPPPPASPWLAVNGVSGNGGATDGGVTAAAAASPTPPAHSPVAPSARRLAASALRRRRSAPAPPVPPPPLDAATAWLAAQAAHHGRLAATHRAAVAGSAAAAARLSDGLAAVAEAAATADAKRRRVLSGGAPGGARSRGGGDWLPGGAGGGAAPPPRARDALGTPPPEAAARVAHLVALEAAAAPFRTATGVADKRARLAIKKRLNLAVNQIAGSVRQVGAKATELVSLLAAAAAHSPAAGAFAASALAERLAAEGDARVASSVGAAYAIAAVAVGVCLPGGWGDGGGGPAGVSAEEAEAAFRAVLGFRDGERVEGYTDRMCGYMALYAAVAQTELPPGVVAAVAAVAAEPPGRLDGPAGYGKLLLALRQALVVRPPPGAPPAATSRLDALVDEYLDEGGRGGEPPPGRDLPLADTVINA</sequence>
<organism evidence="1 2">
    <name type="scientific">Pyropia yezoensis</name>
    <name type="common">Susabi-nori</name>
    <name type="synonym">Porphyra yezoensis</name>
    <dbReference type="NCBI Taxonomy" id="2788"/>
    <lineage>
        <taxon>Eukaryota</taxon>
        <taxon>Rhodophyta</taxon>
        <taxon>Bangiophyceae</taxon>
        <taxon>Bangiales</taxon>
        <taxon>Bangiaceae</taxon>
        <taxon>Pyropia</taxon>
    </lineage>
</organism>